<keyword evidence="3" id="KW-1185">Reference proteome</keyword>
<evidence type="ECO:0000313" key="3">
    <source>
        <dbReference type="Proteomes" id="UP000015464"/>
    </source>
</evidence>
<dbReference type="STRING" id="653667.S9W012"/>
<feature type="domain" description="Metallo-beta-lactamase" evidence="1">
    <location>
        <begin position="80"/>
        <end position="273"/>
    </location>
</feature>
<accession>S9W012</accession>
<dbReference type="PANTHER" id="PTHR42663:SF6">
    <property type="entry name" value="HYDROLASE C777.06C-RELATED"/>
    <property type="match status" value="1"/>
</dbReference>
<organism evidence="2 3">
    <name type="scientific">Schizosaccharomyces cryophilus (strain OY26 / ATCC MYA-4695 / CBS 11777 / NBRC 106824 / NRRL Y48691)</name>
    <name type="common">Fission yeast</name>
    <dbReference type="NCBI Taxonomy" id="653667"/>
    <lineage>
        <taxon>Eukaryota</taxon>
        <taxon>Fungi</taxon>
        <taxon>Dikarya</taxon>
        <taxon>Ascomycota</taxon>
        <taxon>Taphrinomycotina</taxon>
        <taxon>Schizosaccharomycetes</taxon>
        <taxon>Schizosaccharomycetales</taxon>
        <taxon>Schizosaccharomycetaceae</taxon>
        <taxon>Schizosaccharomyces</taxon>
    </lineage>
</organism>
<keyword evidence="2" id="KW-0378">Hydrolase</keyword>
<dbReference type="Gene3D" id="3.60.15.10">
    <property type="entry name" value="Ribonuclease Z/Hydroxyacylglutathione hydrolase-like"/>
    <property type="match status" value="1"/>
</dbReference>
<dbReference type="Pfam" id="PF12706">
    <property type="entry name" value="Lactamase_B_2"/>
    <property type="match status" value="1"/>
</dbReference>
<dbReference type="EMBL" id="KE546991">
    <property type="protein sequence ID" value="EPY51350.1"/>
    <property type="molecule type" value="Genomic_DNA"/>
</dbReference>
<reference evidence="2 3" key="1">
    <citation type="journal article" date="2011" name="Science">
        <title>Comparative functional genomics of the fission yeasts.</title>
        <authorList>
            <person name="Rhind N."/>
            <person name="Chen Z."/>
            <person name="Yassour M."/>
            <person name="Thompson D.A."/>
            <person name="Haas B.J."/>
            <person name="Habib N."/>
            <person name="Wapinski I."/>
            <person name="Roy S."/>
            <person name="Lin M.F."/>
            <person name="Heiman D.I."/>
            <person name="Young S.K."/>
            <person name="Furuya K."/>
            <person name="Guo Y."/>
            <person name="Pidoux A."/>
            <person name="Chen H.M."/>
            <person name="Robbertse B."/>
            <person name="Goldberg J.M."/>
            <person name="Aoki K."/>
            <person name="Bayne E.H."/>
            <person name="Berlin A.M."/>
            <person name="Desjardins C.A."/>
            <person name="Dobbs E."/>
            <person name="Dukaj L."/>
            <person name="Fan L."/>
            <person name="FitzGerald M.G."/>
            <person name="French C."/>
            <person name="Gujja S."/>
            <person name="Hansen K."/>
            <person name="Keifenheim D."/>
            <person name="Levin J.Z."/>
            <person name="Mosher R.A."/>
            <person name="Mueller C.A."/>
            <person name="Pfiffner J."/>
            <person name="Priest M."/>
            <person name="Russ C."/>
            <person name="Smialowska A."/>
            <person name="Swoboda P."/>
            <person name="Sykes S.M."/>
            <person name="Vaughn M."/>
            <person name="Vengrova S."/>
            <person name="Yoder R."/>
            <person name="Zeng Q."/>
            <person name="Allshire R."/>
            <person name="Baulcombe D."/>
            <person name="Birren B.W."/>
            <person name="Brown W."/>
            <person name="Ekwall K."/>
            <person name="Kellis M."/>
            <person name="Leatherwood J."/>
            <person name="Levin H."/>
            <person name="Margalit H."/>
            <person name="Martienssen R."/>
            <person name="Nieduszynski C.A."/>
            <person name="Spatafora J.W."/>
            <person name="Friedman N."/>
            <person name="Dalgaard J.Z."/>
            <person name="Baumann P."/>
            <person name="Niki H."/>
            <person name="Regev A."/>
            <person name="Nusbaum C."/>
        </authorList>
    </citation>
    <scope>NUCLEOTIDE SEQUENCE [LARGE SCALE GENOMIC DNA]</scope>
    <source>
        <strain evidence="3">OY26 / ATCC MYA-4695 / CBS 11777 / NBRC 106824 / NRRL Y48691</strain>
    </source>
</reference>
<evidence type="ECO:0000313" key="2">
    <source>
        <dbReference type="EMBL" id="EPY51350.1"/>
    </source>
</evidence>
<dbReference type="HOGENOM" id="CLU_044538_1_0_1"/>
<sequence>MPLPSTLSKKRSFLHYLLYEDIVRSMVTKINKENARILFLGTGTSNGIPNVCCLNVPKPTCRVCSASLTPEGRKNKRNNTGAIVQVDSEGWSRPKTILIDCGKTFYMAAIEFMVKHKIRNIDAVLLTHAHADAINGLDDLRAWTSGGIVQSTMKIYLTKETYDSIANSFPYMVDCSRATGGGSVPTFDYRIFNPEEPFELEGLGLSTVPLPVHHGFYFSPGKESVPFYNMGFRIGDLSYISDCNYIPPKTKDLMSGSQVVVLDALRREPYPSHFTFEQAHAFACSLLPAPRRVLYTGFNHSVEHGEMEEEFSKLSIPTEPAYDGQIVEFSV</sequence>
<dbReference type="PANTHER" id="PTHR42663">
    <property type="entry name" value="HYDROLASE C777.06C-RELATED-RELATED"/>
    <property type="match status" value="1"/>
</dbReference>
<dbReference type="InterPro" id="IPR001279">
    <property type="entry name" value="Metallo-B-lactamas"/>
</dbReference>
<dbReference type="OMA" id="EFKWHII"/>
<dbReference type="eggNOG" id="ENOG502QWBK">
    <property type="taxonomic scope" value="Eukaryota"/>
</dbReference>
<gene>
    <name evidence="2" type="ORF">SPOG_02523</name>
</gene>
<dbReference type="Proteomes" id="UP000015464">
    <property type="component" value="Unassembled WGS sequence"/>
</dbReference>
<dbReference type="SMART" id="SM00849">
    <property type="entry name" value="Lactamase_B"/>
    <property type="match status" value="1"/>
</dbReference>
<proteinExistence type="predicted"/>
<protein>
    <submittedName>
        <fullName evidence="2">Hydrolase</fullName>
    </submittedName>
</protein>
<dbReference type="SUPFAM" id="SSF56281">
    <property type="entry name" value="Metallo-hydrolase/oxidoreductase"/>
    <property type="match status" value="1"/>
</dbReference>
<dbReference type="OrthoDB" id="341300at2759"/>
<dbReference type="GeneID" id="25036846"/>
<dbReference type="AlphaFoldDB" id="S9W012"/>
<dbReference type="GO" id="GO:0016787">
    <property type="term" value="F:hydrolase activity"/>
    <property type="evidence" value="ECO:0007669"/>
    <property type="project" value="UniProtKB-KW"/>
</dbReference>
<name>S9W012_SCHCR</name>
<dbReference type="CDD" id="cd16279">
    <property type="entry name" value="metallo-hydrolase-like_MBL-fold"/>
    <property type="match status" value="1"/>
</dbReference>
<evidence type="ECO:0000259" key="1">
    <source>
        <dbReference type="SMART" id="SM00849"/>
    </source>
</evidence>
<dbReference type="RefSeq" id="XP_013023919.1">
    <property type="nucleotide sequence ID" value="XM_013168465.1"/>
</dbReference>
<dbReference type="InterPro" id="IPR036866">
    <property type="entry name" value="RibonucZ/Hydroxyglut_hydro"/>
</dbReference>